<organism evidence="1 2">
    <name type="scientific">Mycobacterium colombiense</name>
    <dbReference type="NCBI Taxonomy" id="339268"/>
    <lineage>
        <taxon>Bacteria</taxon>
        <taxon>Bacillati</taxon>
        <taxon>Actinomycetota</taxon>
        <taxon>Actinomycetes</taxon>
        <taxon>Mycobacteriales</taxon>
        <taxon>Mycobacteriaceae</taxon>
        <taxon>Mycobacterium</taxon>
        <taxon>Mycobacterium avium complex (MAC)</taxon>
    </lineage>
</organism>
<dbReference type="EMBL" id="QMEU01000018">
    <property type="protein sequence ID" value="RAU96978.1"/>
    <property type="molecule type" value="Genomic_DNA"/>
</dbReference>
<reference evidence="1 2" key="1">
    <citation type="submission" date="2018-06" db="EMBL/GenBank/DDBJ databases">
        <title>NTM in soil in Japan.</title>
        <authorList>
            <person name="Ohya K."/>
        </authorList>
    </citation>
    <scope>NUCLEOTIDE SEQUENCE [LARGE SCALE GENOMIC DNA]</scope>
    <source>
        <strain evidence="1 2">GF76</strain>
    </source>
</reference>
<name>A0A329KMK9_9MYCO</name>
<comment type="caution">
    <text evidence="1">The sequence shown here is derived from an EMBL/GenBank/DDBJ whole genome shotgun (WGS) entry which is preliminary data.</text>
</comment>
<protein>
    <submittedName>
        <fullName evidence="1">Uncharacterized protein</fullName>
    </submittedName>
</protein>
<proteinExistence type="predicted"/>
<evidence type="ECO:0000313" key="2">
    <source>
        <dbReference type="Proteomes" id="UP000250347"/>
    </source>
</evidence>
<dbReference type="Proteomes" id="UP000250347">
    <property type="component" value="Unassembled WGS sequence"/>
</dbReference>
<dbReference type="AlphaFoldDB" id="A0A329KMK9"/>
<sequence length="63" mass="6946">MHRHTRGSLARFLLIAASPSPLRGWGCPHCIVIRADHRLSSSSRCERLGRTSRPCDCSDSPSS</sequence>
<evidence type="ECO:0000313" key="1">
    <source>
        <dbReference type="EMBL" id="RAU96978.1"/>
    </source>
</evidence>
<accession>A0A329KMK9</accession>
<gene>
    <name evidence="1" type="ORF">DQP58_08975</name>
</gene>